<dbReference type="InterPro" id="IPR036866">
    <property type="entry name" value="RibonucZ/Hydroxyglut_hydro"/>
</dbReference>
<feature type="domain" description="Metallo-beta-lactamase" evidence="1">
    <location>
        <begin position="33"/>
        <end position="233"/>
    </location>
</feature>
<dbReference type="AlphaFoldDB" id="A0A0M0LE17"/>
<dbReference type="PANTHER" id="PTHR42951">
    <property type="entry name" value="METALLO-BETA-LACTAMASE DOMAIN-CONTAINING"/>
    <property type="match status" value="1"/>
</dbReference>
<evidence type="ECO:0000313" key="3">
    <source>
        <dbReference type="Proteomes" id="UP000036867"/>
    </source>
</evidence>
<sequence>MKYRSIIQKPRVKFFEVADGVFAGISPYRGISWANAGFINKGEGLVYDTFFDLFHAREMRDAFKEVSNGGSPAYVVNSHYNSDHAWGNKVFEESCIIMHKEAARERLTENIGWMDSVIKRGKNSPESTQGERFFAAEFEGFDLEGVEWVHPDIAIKDDINIRLGDTEVMIYNVAPAHSDSDLLMWMPKEKVLFAGDVVFNGCTAYSEEGTLNWIKVLDRIIDDIKPEVVVPGHGAICGLDFVKEQRDYLLNLISEFNKHYNDEIDSLSLTKQIDISRFLHWIQPERLYVTVDILLKSKRGLPSLPNWNEVPAKLEDMKAYLPEKYGDQIKPWDPMSVWQE</sequence>
<dbReference type="SUPFAM" id="SSF56281">
    <property type="entry name" value="Metallo-hydrolase/oxidoreductase"/>
    <property type="match status" value="1"/>
</dbReference>
<name>A0A0M0LE17_9BACL</name>
<dbReference type="Proteomes" id="UP000036867">
    <property type="component" value="Unassembled WGS sequence"/>
</dbReference>
<dbReference type="GeneID" id="301136865"/>
<evidence type="ECO:0000313" key="2">
    <source>
        <dbReference type="EMBL" id="KOO49152.1"/>
    </source>
</evidence>
<dbReference type="CDD" id="cd16282">
    <property type="entry name" value="metallo-hydrolase-like_MBL-fold"/>
    <property type="match status" value="1"/>
</dbReference>
<comment type="caution">
    <text evidence="2">The sequence shown here is derived from an EMBL/GenBank/DDBJ whole genome shotgun (WGS) entry which is preliminary data.</text>
</comment>
<dbReference type="Gene3D" id="3.60.15.10">
    <property type="entry name" value="Ribonuclease Z/Hydroxyacylglutathione hydrolase-like"/>
    <property type="match status" value="1"/>
</dbReference>
<reference evidence="3" key="1">
    <citation type="submission" date="2015-08" db="EMBL/GenBank/DDBJ databases">
        <title>Fjat-10028 dsm 16317.</title>
        <authorList>
            <person name="Liu B."/>
            <person name="Wang J."/>
            <person name="Zhu Y."/>
            <person name="Liu G."/>
            <person name="Chen Q."/>
            <person name="Chen Z."/>
            <person name="Lan J."/>
            <person name="Che J."/>
            <person name="Ge C."/>
            <person name="Shi H."/>
            <person name="Pan Z."/>
            <person name="Liu X."/>
        </authorList>
    </citation>
    <scope>NUCLEOTIDE SEQUENCE [LARGE SCALE GENOMIC DNA]</scope>
    <source>
        <strain evidence="3">DSM 16317</strain>
    </source>
</reference>
<proteinExistence type="predicted"/>
<dbReference type="SMART" id="SM00849">
    <property type="entry name" value="Lactamase_B"/>
    <property type="match status" value="1"/>
</dbReference>
<dbReference type="EMBL" id="LILB01000005">
    <property type="protein sequence ID" value="KOO49152.1"/>
    <property type="molecule type" value="Genomic_DNA"/>
</dbReference>
<dbReference type="Pfam" id="PF00753">
    <property type="entry name" value="Lactamase_B"/>
    <property type="match status" value="1"/>
</dbReference>
<dbReference type="STRING" id="263475.AMD00_12245"/>
<organism evidence="2 3">
    <name type="scientific">Viridibacillus arvi</name>
    <dbReference type="NCBI Taxonomy" id="263475"/>
    <lineage>
        <taxon>Bacteria</taxon>
        <taxon>Bacillati</taxon>
        <taxon>Bacillota</taxon>
        <taxon>Bacilli</taxon>
        <taxon>Bacillales</taxon>
        <taxon>Caryophanaceae</taxon>
        <taxon>Viridibacillus</taxon>
    </lineage>
</organism>
<keyword evidence="3" id="KW-1185">Reference proteome</keyword>
<gene>
    <name evidence="2" type="ORF">AMD00_12245</name>
</gene>
<accession>A0A0M0LE17</accession>
<evidence type="ECO:0000259" key="1">
    <source>
        <dbReference type="SMART" id="SM00849"/>
    </source>
</evidence>
<dbReference type="PANTHER" id="PTHR42951:SF4">
    <property type="entry name" value="ACYL-COENZYME A THIOESTERASE MBLAC2"/>
    <property type="match status" value="1"/>
</dbReference>
<protein>
    <submittedName>
        <fullName evidence="2">Beta-lactamase</fullName>
    </submittedName>
</protein>
<dbReference type="InterPro" id="IPR050855">
    <property type="entry name" value="NDM-1-like"/>
</dbReference>
<dbReference type="PATRIC" id="fig|263475.3.peg.3703"/>
<dbReference type="InterPro" id="IPR001279">
    <property type="entry name" value="Metallo-B-lactamas"/>
</dbReference>
<dbReference type="RefSeq" id="WP_053417345.1">
    <property type="nucleotide sequence ID" value="NZ_LILB01000005.1"/>
</dbReference>
<dbReference type="OrthoDB" id="420651at2"/>